<organism evidence="7 8">
    <name type="scientific">Pectobacterium brasiliense</name>
    <dbReference type="NCBI Taxonomy" id="180957"/>
    <lineage>
        <taxon>Bacteria</taxon>
        <taxon>Pseudomonadati</taxon>
        <taxon>Pseudomonadota</taxon>
        <taxon>Gammaproteobacteria</taxon>
        <taxon>Enterobacterales</taxon>
        <taxon>Pectobacteriaceae</taxon>
        <taxon>Pectobacterium</taxon>
    </lineage>
</organism>
<reference evidence="7" key="1">
    <citation type="submission" date="2023-11" db="EMBL/GenBank/DDBJ databases">
        <title>Comparative genomics revealed phylogeny of phytopathogenic Pectobacterium aroidearum based on whole-genome sequencing and function of putative horizontal acquire islands in P. aroidearum PccS1.</title>
        <authorList>
            <person name="Fan J."/>
            <person name="Yang L."/>
        </authorList>
    </citation>
    <scope>NUCLEOTIDE SEQUENCE</scope>
    <source>
        <strain evidence="7">NJAU140</strain>
    </source>
</reference>
<dbReference type="InterPro" id="IPR008638">
    <property type="entry name" value="FhaB/CdiA-like_TPS"/>
</dbReference>
<keyword evidence="3" id="KW-1266">Target cell cytoplasm</keyword>
<name>A0AAW9H469_9GAMM</name>
<dbReference type="InterPro" id="IPR006914">
    <property type="entry name" value="VENN_dom"/>
</dbReference>
<dbReference type="InterPro" id="IPR025157">
    <property type="entry name" value="Hemagglutinin_rpt"/>
</dbReference>
<feature type="domain" description="Filamentous haemagglutinin FhaB/tRNA nuclease CdiA-like TPS" evidence="6">
    <location>
        <begin position="89"/>
        <end position="209"/>
    </location>
</feature>
<dbReference type="NCBIfam" id="TIGR01731">
    <property type="entry name" value="fil_hemag_20aa"/>
    <property type="match status" value="8"/>
</dbReference>
<accession>A0AAW9H469</accession>
<evidence type="ECO:0000256" key="5">
    <source>
        <dbReference type="ARBA" id="ARBA00024043"/>
    </source>
</evidence>
<comment type="caution">
    <text evidence="7">The sequence shown here is derived from an EMBL/GenBank/DDBJ whole genome shotgun (WGS) entry which is preliminary data.</text>
</comment>
<dbReference type="InterPro" id="IPR012334">
    <property type="entry name" value="Pectin_lyas_fold"/>
</dbReference>
<keyword evidence="2" id="KW-0800">Toxin</keyword>
<dbReference type="GO" id="GO:0090729">
    <property type="term" value="F:toxin activity"/>
    <property type="evidence" value="ECO:0007669"/>
    <property type="project" value="UniProtKB-KW"/>
</dbReference>
<comment type="similarity">
    <text evidence="5">In the N-terminal section; belongs to the CdiA toxin family.</text>
</comment>
<dbReference type="Pfam" id="PF13018">
    <property type="entry name" value="ESPR"/>
    <property type="match status" value="1"/>
</dbReference>
<dbReference type="EMBL" id="JAXHOZ010000049">
    <property type="protein sequence ID" value="MDY4378699.1"/>
    <property type="molecule type" value="Genomic_DNA"/>
</dbReference>
<evidence type="ECO:0000256" key="2">
    <source>
        <dbReference type="ARBA" id="ARBA00022656"/>
    </source>
</evidence>
<dbReference type="NCBIfam" id="TIGR01901">
    <property type="entry name" value="adhes_NPXG"/>
    <property type="match status" value="1"/>
</dbReference>
<evidence type="ECO:0000256" key="1">
    <source>
        <dbReference type="ARBA" id="ARBA00004219"/>
    </source>
</evidence>
<sequence>MNKNLYRIIFNKARGLLMVVSDINRGQGKSGANGVGHTLSQLIGRMKPTTFLTMTALGLVTLAPQSMAAGIVADKSAPGGQQPNVMQSANGTPQVNIQTPSAGGVSHNKYTQFDVDNKGAILNNSHKQVQTQMGGWVAGNPWLAKGEAKIILNEVNSRDPSKLNGYVEVAGRKAQVVIANPAGISCDGCGFINANRATLTTGTPQMANGELRGYRVGKGEIVVEGAGMDSSRQDYTDLIARTVKVNAGIWAKDVTVTTGKNEVAADNSTATASSATDSDSSDVKPTLAIDVAQLGGMYAGKIRLVATEQGVGVSNKGTLGSQAGDITINANGDIVNSGTVNAGQDLLLGGKKVDNSGTLFAQRDQSTTASDEVTNTGLIAAKGNTRVRSASIRNSKGAAIAAGMKTDGTLADNGNLTLASDGKLTSQGQALAGGNLNANASQIDLSGSDTAAHHTTLTSSSDIITDDAQLLASGDLKLSAAGKLSNDRGMINANALQVSTPVISNRGGQLLQSGDSDLQLSSDSIDNQNGRIAANAKKLSVQSASLNNQGGTIMAAGSGSLDVAASSELNNQNGTLAAASDLAIATPVLNNNQGQISANKQLTLDQQNSSALARTAATSSDLRISNEGGRLVAGQQLIFRGREINGSGEILSLGDMDLSFADGFSNNNKTLANGDLTLNVNNSLINTALLGAGGKLNVQASNIDNQTTGELSSQQTTLNASDTLSNRGLIDGVLTRINASTVNNIGIGRIYGDGLAIGAATLNNLAENNSSATIAARQRLDLGIGTLNNRDHSLIYSNGDIAIGGALDADMLATGKAGEINNHSSTIESVGNMALSFTALNNINDNFATSMVQLSQRQKDEYMVVDLNNGVHYSPDDYNISFYKNEVRHICIEGVVCGRDHYYQYSYTETIREEQIAQSDPAKIIAGGQISLSGDKLLNDKSQIIAGGTLLTAVKELVNTEVTGQKLTEKVGQVIEWDRIHKKGKDSQKARASAYTPPTEIQSISLSPTVMKENTQATSSAPSLAEYAAQRVDVAGQNTDVIRSMTPDASLPTGSLFTTLPDATSSYLIETDPRFTNQRTWLSSDYMLRQLQTDPSITQKRLGDGFYEQRLVREQIVELVGQRYLADYTSDEEQYKGLMEAGVSFAKQFNLVPGVALTAEQMKQITQDMVWLVAQDVKMPDGTTQNVLVPQVYAQVQQSDMDGSGALLAGKNVSIGVSGGMLNSGRINATQLVSVSGDDIVNVGGIIAGKSVSLQATNDLTNTGGTIRATDTLLAQAGRDITVASETNHAESQNGSNHFSRDNIDRVAGMYVQGDDGKLLLQAGRDVNLQAAQVVSSGENSQTQIAANRDITMTTVTTGSSDKVVWDKDNHVTQTLTQVQGSEVTSDGNISLNAGNNINAQAAKLNADRQLALTATNDINLGSASSQEYLDMNSKVKGSGFLSKRTTTTRAGYDATLANGSSLGGENISISAGNNLNITGSDVAADRDLALRTGNDLNVTAAEESRDSWSMKKTTKSGLMSSGGIGFFVGSIKESSTSDTAALTHNNSTLGSVNGDTSLVAGNNIAVQGSDVIAGNDINMVANNITIDAANNQSTTDTTYERKQTGLTLALSGAIGSAINAAYTSAKAADEQQDGRMASLQKLKSGLAGVQAAQAAVLASQNTADQNAIGVSLSLSTSKSKSESHSEAVNASGSTVQAGNNINLVATGSENGADGDLTIGGSQLKAGNDVLLSANRDINLLSAQNTQLQTGKNSSSGGGVGVSIGAGQGGAGISVFANASKGSGNENGEGLTHTETTIDAGNKLTVNSGRDTTLRGAQLSAAQVVANVGRDLTLQSEQDVNNYDSKQKNSSAGASFTFGSMTGSVSASVAKDKIHSTYNSVQEQTGIFAGDGGFDITVGNHTQLDGAVIGSTASEDKNRLNTGTLGFSNIDNSAEFEVSHSSVGISTGGLGAQDLLKNAVQNLAANGLGAGGSDGNASGTTYAAVSPGSLIIRDQANQQQDVSELSRDVEHANQSISPIFDKAKEQQRLSQLRLISDIANQAVDITLKQGEIMANSAGIEEAGEWDGKEKRDVYWNRVKNTDAYKSVSDQYKAGGDLDRGVRAAAAAITALAGGDPAKALAAGAAPYMAGVVKGMTVGFDEDPTAGQIAANAIGHAVLGGVVAELSGTNAAAGAIGAASGELAARAIREYLYPGVKTEDLKPEQRTKISNLASLAGALAGGLSTDTSAGAVTAHDSSKNAVDNNDLLSPGMMSWGSGAVSLAKYEIEHGKTPEQVSESLRIYNRGTLSENQDPVRGLLQAWGFFMVNALTLGGGSTVTGGAITVNGLIGGAANINNQVITMKPGESISYTDALIATGVSAVTTGKSFLATQVWGMSGAYVGSKIKGDQDSTGAVTGAGVGNVAGATTSTIISGAAGTKLPKPAADMLGSTFGAAVSEGTGTVIQKAIDKKPQDQQGK</sequence>
<dbReference type="InterPro" id="IPR010069">
    <property type="entry name" value="CdiA_FHA1_rpt"/>
</dbReference>
<dbReference type="RefSeq" id="WP_320714467.1">
    <property type="nucleotide sequence ID" value="NZ_JAXHOZ010000049.1"/>
</dbReference>
<dbReference type="Gene3D" id="2.160.20.10">
    <property type="entry name" value="Single-stranded right-handed beta-helix, Pectin lyase-like"/>
    <property type="match status" value="1"/>
</dbReference>
<dbReference type="Pfam" id="PF04829">
    <property type="entry name" value="PT-VENN"/>
    <property type="match status" value="1"/>
</dbReference>
<gene>
    <name evidence="7" type="ORF">SOV92_12785</name>
</gene>
<evidence type="ECO:0000256" key="4">
    <source>
        <dbReference type="ARBA" id="ARBA00023026"/>
    </source>
</evidence>
<dbReference type="Pfam" id="PF13332">
    <property type="entry name" value="Fil_haemagg_2"/>
    <property type="match status" value="3"/>
</dbReference>
<proteinExistence type="inferred from homology"/>
<evidence type="ECO:0000313" key="7">
    <source>
        <dbReference type="EMBL" id="MDY4378699.1"/>
    </source>
</evidence>
<dbReference type="SUPFAM" id="SSF51126">
    <property type="entry name" value="Pectin lyase-like"/>
    <property type="match status" value="1"/>
</dbReference>
<dbReference type="Proteomes" id="UP001269968">
    <property type="component" value="Unassembled WGS sequence"/>
</dbReference>
<evidence type="ECO:0000259" key="6">
    <source>
        <dbReference type="SMART" id="SM00912"/>
    </source>
</evidence>
<dbReference type="InterPro" id="IPR024973">
    <property type="entry name" value="ESPR"/>
</dbReference>
<dbReference type="Pfam" id="PF05860">
    <property type="entry name" value="TPS"/>
    <property type="match status" value="1"/>
</dbReference>
<dbReference type="GO" id="GO:0003824">
    <property type="term" value="F:catalytic activity"/>
    <property type="evidence" value="ECO:0007669"/>
    <property type="project" value="UniProtKB-ARBA"/>
</dbReference>
<comment type="subcellular location">
    <subcellularLocation>
        <location evidence="1">Target cell</location>
        <location evidence="1">Target cell cytoplasm</location>
    </subcellularLocation>
</comment>
<keyword evidence="4" id="KW-0843">Virulence</keyword>
<protein>
    <submittedName>
        <fullName evidence="7">Hemagglutinin repeat-containing protein</fullName>
    </submittedName>
</protein>
<dbReference type="InterPro" id="IPR011050">
    <property type="entry name" value="Pectin_lyase_fold/virulence"/>
</dbReference>
<dbReference type="SMART" id="SM00912">
    <property type="entry name" value="Haemagg_act"/>
    <property type="match status" value="1"/>
</dbReference>
<evidence type="ECO:0000313" key="8">
    <source>
        <dbReference type="Proteomes" id="UP001269968"/>
    </source>
</evidence>
<evidence type="ECO:0000256" key="3">
    <source>
        <dbReference type="ARBA" id="ARBA00022913"/>
    </source>
</evidence>